<dbReference type="Proteomes" id="UP001597241">
    <property type="component" value="Unassembled WGS sequence"/>
</dbReference>
<evidence type="ECO:0000256" key="3">
    <source>
        <dbReference type="ARBA" id="ARBA00022989"/>
    </source>
</evidence>
<dbReference type="GO" id="GO:0016874">
    <property type="term" value="F:ligase activity"/>
    <property type="evidence" value="ECO:0007669"/>
    <property type="project" value="UniProtKB-KW"/>
</dbReference>
<feature type="transmembrane region" description="Helical" evidence="5">
    <location>
        <begin position="124"/>
        <end position="142"/>
    </location>
</feature>
<accession>A0ABW3WQY5</accession>
<keyword evidence="3 5" id="KW-1133">Transmembrane helix</keyword>
<evidence type="ECO:0000256" key="5">
    <source>
        <dbReference type="SAM" id="Phobius"/>
    </source>
</evidence>
<evidence type="ECO:0000259" key="6">
    <source>
        <dbReference type="Pfam" id="PF04932"/>
    </source>
</evidence>
<feature type="transmembrane region" description="Helical" evidence="5">
    <location>
        <begin position="391"/>
        <end position="414"/>
    </location>
</feature>
<comment type="subcellular location">
    <subcellularLocation>
        <location evidence="1">Membrane</location>
        <topology evidence="1">Multi-pass membrane protein</topology>
    </subcellularLocation>
</comment>
<feature type="transmembrane region" description="Helical" evidence="5">
    <location>
        <begin position="435"/>
        <end position="455"/>
    </location>
</feature>
<keyword evidence="8" id="KW-1185">Reference proteome</keyword>
<evidence type="ECO:0000256" key="1">
    <source>
        <dbReference type="ARBA" id="ARBA00004141"/>
    </source>
</evidence>
<dbReference type="RefSeq" id="WP_386808882.1">
    <property type="nucleotide sequence ID" value="NZ_JBHTMV010000003.1"/>
</dbReference>
<feature type="transmembrane region" description="Helical" evidence="5">
    <location>
        <begin position="148"/>
        <end position="173"/>
    </location>
</feature>
<keyword evidence="7" id="KW-0436">Ligase</keyword>
<feature type="transmembrane region" description="Helical" evidence="5">
    <location>
        <begin position="262"/>
        <end position="291"/>
    </location>
</feature>
<reference evidence="8" key="1">
    <citation type="journal article" date="2019" name="Int. J. Syst. Evol. Microbiol.">
        <title>The Global Catalogue of Microorganisms (GCM) 10K type strain sequencing project: providing services to taxonomists for standard genome sequencing and annotation.</title>
        <authorList>
            <consortium name="The Broad Institute Genomics Platform"/>
            <consortium name="The Broad Institute Genome Sequencing Center for Infectious Disease"/>
            <person name="Wu L."/>
            <person name="Ma J."/>
        </authorList>
    </citation>
    <scope>NUCLEOTIDE SEQUENCE [LARGE SCALE GENOMIC DNA]</scope>
    <source>
        <strain evidence="8">CCUG 62221</strain>
    </source>
</reference>
<keyword evidence="4 5" id="KW-0472">Membrane</keyword>
<feature type="transmembrane region" description="Helical" evidence="5">
    <location>
        <begin position="70"/>
        <end position="87"/>
    </location>
</feature>
<sequence>MIKSNSNPFNNHSGSGNLANPRAIILLFVVVGLFAIILAKMQVVGVGLLLALFGACVYGYVLFKNPIIGFFTAIALNFVLLGLGRYVKGLPLGFGIDGIFILTYLALFFSRFKERIDWSPANKDITYLAAIWLMYIVFQIVNPEARSMAAWISGRGLGFYFFLLVPLTLMLINTNKKLDYFLYVWGAFSILATLKGTIQLLFGVDAAEQAWLDGGGAETHVLFGKLRIFSFFSDAGQFGANQGYAGVVFIIFSMTKKGLSKLFFIAVGVLGFYGMMISGTRGAISVPVVGFMTYFVLSKNIKILTVGITGILLLFVFFKYTTIANGNAQIRRMRGAFDPNNKSLQVRLDNQKILKGYLASRPFGGGVGHGGVKAQRFLPNAFLSQVATDSWYVLIWVETGIIGLTLHLMILFYVMGKASYMVFFKIRDPITKLKMSALISGMAGVMIASYGNAILGGMPTALLFYASMAIILNSEVFDTPEQNTKQQLIEQ</sequence>
<keyword evidence="2 5" id="KW-0812">Transmembrane</keyword>
<dbReference type="InterPro" id="IPR007016">
    <property type="entry name" value="O-antigen_ligase-rel_domated"/>
</dbReference>
<evidence type="ECO:0000313" key="8">
    <source>
        <dbReference type="Proteomes" id="UP001597241"/>
    </source>
</evidence>
<feature type="transmembrane region" description="Helical" evidence="5">
    <location>
        <begin position="93"/>
        <end position="112"/>
    </location>
</feature>
<dbReference type="PANTHER" id="PTHR37422">
    <property type="entry name" value="TEICHURONIC ACID BIOSYNTHESIS PROTEIN TUAE"/>
    <property type="match status" value="1"/>
</dbReference>
<dbReference type="EMBL" id="JBHTMV010000003">
    <property type="protein sequence ID" value="MFD1293691.1"/>
    <property type="molecule type" value="Genomic_DNA"/>
</dbReference>
<comment type="caution">
    <text evidence="7">The sequence shown here is derived from an EMBL/GenBank/DDBJ whole genome shotgun (WGS) entry which is preliminary data.</text>
</comment>
<protein>
    <submittedName>
        <fullName evidence="7">O-antigen ligase family protein</fullName>
    </submittedName>
</protein>
<dbReference type="InterPro" id="IPR051533">
    <property type="entry name" value="WaaL-like"/>
</dbReference>
<evidence type="ECO:0000313" key="7">
    <source>
        <dbReference type="EMBL" id="MFD1293691.1"/>
    </source>
</evidence>
<dbReference type="Pfam" id="PF04932">
    <property type="entry name" value="Wzy_C"/>
    <property type="match status" value="1"/>
</dbReference>
<feature type="transmembrane region" description="Helical" evidence="5">
    <location>
        <begin position="180"/>
        <end position="202"/>
    </location>
</feature>
<name>A0ABW3WQY5_9FLAO</name>
<feature type="transmembrane region" description="Helical" evidence="5">
    <location>
        <begin position="21"/>
        <end position="39"/>
    </location>
</feature>
<evidence type="ECO:0000256" key="2">
    <source>
        <dbReference type="ARBA" id="ARBA00022692"/>
    </source>
</evidence>
<feature type="domain" description="O-antigen ligase-related" evidence="6">
    <location>
        <begin position="268"/>
        <end position="407"/>
    </location>
</feature>
<proteinExistence type="predicted"/>
<feature type="transmembrane region" description="Helical" evidence="5">
    <location>
        <begin position="45"/>
        <end position="63"/>
    </location>
</feature>
<gene>
    <name evidence="7" type="ORF">ACFQ5N_07565</name>
</gene>
<organism evidence="7 8">
    <name type="scientific">Lutibacter holmesii</name>
    <dbReference type="NCBI Taxonomy" id="1137985"/>
    <lineage>
        <taxon>Bacteria</taxon>
        <taxon>Pseudomonadati</taxon>
        <taxon>Bacteroidota</taxon>
        <taxon>Flavobacteriia</taxon>
        <taxon>Flavobacteriales</taxon>
        <taxon>Flavobacteriaceae</taxon>
        <taxon>Lutibacter</taxon>
    </lineage>
</organism>
<feature type="transmembrane region" description="Helical" evidence="5">
    <location>
        <begin position="303"/>
        <end position="323"/>
    </location>
</feature>
<evidence type="ECO:0000256" key="4">
    <source>
        <dbReference type="ARBA" id="ARBA00023136"/>
    </source>
</evidence>
<dbReference type="PANTHER" id="PTHR37422:SF13">
    <property type="entry name" value="LIPOPOLYSACCHARIDE BIOSYNTHESIS PROTEIN PA4999-RELATED"/>
    <property type="match status" value="1"/>
</dbReference>